<evidence type="ECO:0000256" key="10">
    <source>
        <dbReference type="SAM" id="Phobius"/>
    </source>
</evidence>
<dbReference type="PRINTS" id="PR00344">
    <property type="entry name" value="BCTRLSENSOR"/>
</dbReference>
<dbReference type="EC" id="2.7.13.3" evidence="3"/>
<dbReference type="Gene3D" id="3.30.565.10">
    <property type="entry name" value="Histidine kinase-like ATPase, C-terminal domain"/>
    <property type="match status" value="1"/>
</dbReference>
<evidence type="ECO:0000256" key="8">
    <source>
        <dbReference type="ARBA" id="ARBA00022989"/>
    </source>
</evidence>
<protein>
    <recommendedName>
        <fullName evidence="3">histidine kinase</fullName>
        <ecNumber evidence="3">2.7.13.3</ecNumber>
    </recommendedName>
</protein>
<gene>
    <name evidence="12" type="ORF">L613_007400000140</name>
</gene>
<dbReference type="EMBL" id="VLJS01000107">
    <property type="protein sequence ID" value="TWH04178.1"/>
    <property type="molecule type" value="Genomic_DNA"/>
</dbReference>
<dbReference type="CDD" id="cd00082">
    <property type="entry name" value="HisKA"/>
    <property type="match status" value="1"/>
</dbReference>
<evidence type="ECO:0000313" key="12">
    <source>
        <dbReference type="EMBL" id="TWH04178.1"/>
    </source>
</evidence>
<dbReference type="PROSITE" id="PS50109">
    <property type="entry name" value="HIS_KIN"/>
    <property type="match status" value="1"/>
</dbReference>
<dbReference type="InterPro" id="IPR050428">
    <property type="entry name" value="TCS_sensor_his_kinase"/>
</dbReference>
<comment type="caution">
    <text evidence="12">The sequence shown here is derived from an EMBL/GenBank/DDBJ whole genome shotgun (WGS) entry which is preliminary data.</text>
</comment>
<dbReference type="OrthoDB" id="9121563at2"/>
<proteinExistence type="predicted"/>
<evidence type="ECO:0000256" key="6">
    <source>
        <dbReference type="ARBA" id="ARBA00022692"/>
    </source>
</evidence>
<name>A0A562D3P3_9GAMM</name>
<evidence type="ECO:0000256" key="7">
    <source>
        <dbReference type="ARBA" id="ARBA00022777"/>
    </source>
</evidence>
<dbReference type="Pfam" id="PF00512">
    <property type="entry name" value="HisKA"/>
    <property type="match status" value="1"/>
</dbReference>
<evidence type="ECO:0000259" key="11">
    <source>
        <dbReference type="PROSITE" id="PS50109"/>
    </source>
</evidence>
<keyword evidence="7 12" id="KW-0418">Kinase</keyword>
<reference evidence="12 13" key="1">
    <citation type="submission" date="2019-07" db="EMBL/GenBank/DDBJ databases">
        <title>Genome sequencing of lignin-degrading bacterial isolates.</title>
        <authorList>
            <person name="Gladden J."/>
        </authorList>
    </citation>
    <scope>NUCLEOTIDE SEQUENCE [LARGE SCALE GENOMIC DNA]</scope>
    <source>
        <strain evidence="12 13">J19</strain>
    </source>
</reference>
<dbReference type="RefSeq" id="WP_147209176.1">
    <property type="nucleotide sequence ID" value="NZ_VLJS01000107.1"/>
</dbReference>
<dbReference type="SMART" id="SM00388">
    <property type="entry name" value="HisKA"/>
    <property type="match status" value="1"/>
</dbReference>
<dbReference type="GO" id="GO:0000155">
    <property type="term" value="F:phosphorelay sensor kinase activity"/>
    <property type="evidence" value="ECO:0007669"/>
    <property type="project" value="InterPro"/>
</dbReference>
<dbReference type="InterPro" id="IPR004358">
    <property type="entry name" value="Sig_transdc_His_kin-like_C"/>
</dbReference>
<dbReference type="SUPFAM" id="SSF55874">
    <property type="entry name" value="ATPase domain of HSP90 chaperone/DNA topoisomerase II/histidine kinase"/>
    <property type="match status" value="1"/>
</dbReference>
<dbReference type="InterPro" id="IPR036890">
    <property type="entry name" value="HATPase_C_sf"/>
</dbReference>
<dbReference type="AlphaFoldDB" id="A0A562D3P3"/>
<comment type="subcellular location">
    <subcellularLocation>
        <location evidence="2">Membrane</location>
    </subcellularLocation>
</comment>
<evidence type="ECO:0000256" key="5">
    <source>
        <dbReference type="ARBA" id="ARBA00022679"/>
    </source>
</evidence>
<dbReference type="Proteomes" id="UP000321583">
    <property type="component" value="Unassembled WGS sequence"/>
</dbReference>
<evidence type="ECO:0000256" key="2">
    <source>
        <dbReference type="ARBA" id="ARBA00004370"/>
    </source>
</evidence>
<dbReference type="Gene3D" id="1.10.287.130">
    <property type="match status" value="1"/>
</dbReference>
<keyword evidence="4" id="KW-0597">Phosphoprotein</keyword>
<keyword evidence="5" id="KW-0808">Transferase</keyword>
<evidence type="ECO:0000256" key="4">
    <source>
        <dbReference type="ARBA" id="ARBA00022553"/>
    </source>
</evidence>
<feature type="domain" description="Histidine kinase" evidence="11">
    <location>
        <begin position="224"/>
        <end position="430"/>
    </location>
</feature>
<dbReference type="CDD" id="cd00075">
    <property type="entry name" value="HATPase"/>
    <property type="match status" value="1"/>
</dbReference>
<keyword evidence="13" id="KW-1185">Reference proteome</keyword>
<dbReference type="PANTHER" id="PTHR45436">
    <property type="entry name" value="SENSOR HISTIDINE KINASE YKOH"/>
    <property type="match status" value="1"/>
</dbReference>
<dbReference type="InterPro" id="IPR003661">
    <property type="entry name" value="HisK_dim/P_dom"/>
</dbReference>
<dbReference type="InterPro" id="IPR003594">
    <property type="entry name" value="HATPase_dom"/>
</dbReference>
<dbReference type="SMART" id="SM00387">
    <property type="entry name" value="HATPase_c"/>
    <property type="match status" value="1"/>
</dbReference>
<evidence type="ECO:0000256" key="9">
    <source>
        <dbReference type="ARBA" id="ARBA00023136"/>
    </source>
</evidence>
<keyword evidence="8 10" id="KW-1133">Transmembrane helix</keyword>
<comment type="catalytic activity">
    <reaction evidence="1">
        <text>ATP + protein L-histidine = ADP + protein N-phospho-L-histidine.</text>
        <dbReference type="EC" id="2.7.13.3"/>
    </reaction>
</comment>
<evidence type="ECO:0000256" key="3">
    <source>
        <dbReference type="ARBA" id="ARBA00012438"/>
    </source>
</evidence>
<dbReference type="Pfam" id="PF02518">
    <property type="entry name" value="HATPase_c"/>
    <property type="match status" value="1"/>
</dbReference>
<dbReference type="InterPro" id="IPR036097">
    <property type="entry name" value="HisK_dim/P_sf"/>
</dbReference>
<dbReference type="SUPFAM" id="SSF47384">
    <property type="entry name" value="Homodimeric domain of signal transducing histidine kinase"/>
    <property type="match status" value="1"/>
</dbReference>
<dbReference type="PANTHER" id="PTHR45436:SF16">
    <property type="entry name" value="HISTIDINE KINASE"/>
    <property type="match status" value="1"/>
</dbReference>
<feature type="transmembrane region" description="Helical" evidence="10">
    <location>
        <begin position="140"/>
        <end position="161"/>
    </location>
</feature>
<evidence type="ECO:0000313" key="13">
    <source>
        <dbReference type="Proteomes" id="UP000321583"/>
    </source>
</evidence>
<accession>A0A562D3P3</accession>
<keyword evidence="6 10" id="KW-0812">Transmembrane</keyword>
<dbReference type="InterPro" id="IPR005467">
    <property type="entry name" value="His_kinase_dom"/>
</dbReference>
<organism evidence="12 13">
    <name type="scientific">Pseudoxanthomonas taiwanensis J19</name>
    <dbReference type="NCBI Taxonomy" id="935569"/>
    <lineage>
        <taxon>Bacteria</taxon>
        <taxon>Pseudomonadati</taxon>
        <taxon>Pseudomonadota</taxon>
        <taxon>Gammaproteobacteria</taxon>
        <taxon>Lysobacterales</taxon>
        <taxon>Lysobacteraceae</taxon>
        <taxon>Pseudoxanthomonas</taxon>
    </lineage>
</organism>
<keyword evidence="9 10" id="KW-0472">Membrane</keyword>
<dbReference type="GO" id="GO:0005886">
    <property type="term" value="C:plasma membrane"/>
    <property type="evidence" value="ECO:0007669"/>
    <property type="project" value="TreeGrafter"/>
</dbReference>
<feature type="transmembrane region" description="Helical" evidence="10">
    <location>
        <begin position="21"/>
        <end position="39"/>
    </location>
</feature>
<sequence>MKPGGMRSRLGGLRARVTLWLVIYAALISLAVFIHGFIVNEQAEQLTWRSLLKSELAHFVQRSAEDPHYHWTDTETVQLYGDDDDSPAPPEFARFGPGIHDGIEYQGRDKVLMVQDVNGRRLVLALDITQLQAHENNLGLWMLVSNIIAIVLLGILVAWGLGRVVQPLADMAKRIHALRPDRPGQHIDVVKGASHEQVVIAEALNDYLQRNDTFVERERAFIDSTSHELRTPIAVIRGASELALDQPDTPPAVRHQLLRIRQTAESVEQLVTLLLVLAKDPRRLEKSSDYVNLDELLPDILDDHRHLCADKDLGLQLVELARCELFAPVAIMQVAIGNLLRNAIENSDRGVIRVSLLAPATVRIEDPGHGMSPEEIAAIYRRIARGDPRQGSGIGLDLLGRLCEHLGWKLQLDSETGQGTVATLDMSGSLAKSRDS</sequence>
<evidence type="ECO:0000256" key="1">
    <source>
        <dbReference type="ARBA" id="ARBA00000085"/>
    </source>
</evidence>